<keyword evidence="4" id="KW-0808">Transferase</keyword>
<feature type="transmembrane region" description="Helical" evidence="9">
    <location>
        <begin position="61"/>
        <end position="79"/>
    </location>
</feature>
<feature type="transmembrane region" description="Helical" evidence="9">
    <location>
        <begin position="85"/>
        <end position="101"/>
    </location>
</feature>
<dbReference type="PANTHER" id="PTHR24421">
    <property type="entry name" value="NITRATE/NITRITE SENSOR PROTEIN NARX-RELATED"/>
    <property type="match status" value="1"/>
</dbReference>
<evidence type="ECO:0000256" key="1">
    <source>
        <dbReference type="ARBA" id="ARBA00000085"/>
    </source>
</evidence>
<dbReference type="GO" id="GO:0016020">
    <property type="term" value="C:membrane"/>
    <property type="evidence" value="ECO:0007669"/>
    <property type="project" value="InterPro"/>
</dbReference>
<dbReference type="Gene3D" id="1.20.5.1930">
    <property type="match status" value="1"/>
</dbReference>
<keyword evidence="9" id="KW-0812">Transmembrane</keyword>
<dbReference type="SMART" id="SM00387">
    <property type="entry name" value="HATPase_c"/>
    <property type="match status" value="1"/>
</dbReference>
<dbReference type="Gene3D" id="3.30.565.10">
    <property type="entry name" value="Histidine kinase-like ATPase, C-terminal domain"/>
    <property type="match status" value="1"/>
</dbReference>
<keyword evidence="9" id="KW-0472">Membrane</keyword>
<comment type="caution">
    <text evidence="11">The sequence shown here is derived from an EMBL/GenBank/DDBJ whole genome shotgun (WGS) entry which is preliminary data.</text>
</comment>
<dbReference type="InterPro" id="IPR011712">
    <property type="entry name" value="Sig_transdc_His_kin_sub3_dim/P"/>
</dbReference>
<evidence type="ECO:0000256" key="2">
    <source>
        <dbReference type="ARBA" id="ARBA00012438"/>
    </source>
</evidence>
<dbReference type="EMBL" id="PYAX01000008">
    <property type="protein sequence ID" value="PSL53602.1"/>
    <property type="molecule type" value="Genomic_DNA"/>
</dbReference>
<evidence type="ECO:0000256" key="8">
    <source>
        <dbReference type="ARBA" id="ARBA00023012"/>
    </source>
</evidence>
<dbReference type="CDD" id="cd16917">
    <property type="entry name" value="HATPase_UhpB-NarQ-NarX-like"/>
    <property type="match status" value="1"/>
</dbReference>
<comment type="catalytic activity">
    <reaction evidence="1">
        <text>ATP + protein L-histidine = ADP + protein N-phospho-L-histidine.</text>
        <dbReference type="EC" id="2.7.13.3"/>
    </reaction>
</comment>
<dbReference type="GO" id="GO:0046983">
    <property type="term" value="F:protein dimerization activity"/>
    <property type="evidence" value="ECO:0007669"/>
    <property type="project" value="InterPro"/>
</dbReference>
<dbReference type="GO" id="GO:0000155">
    <property type="term" value="F:phosphorelay sensor kinase activity"/>
    <property type="evidence" value="ECO:0007669"/>
    <property type="project" value="InterPro"/>
</dbReference>
<name>A0A2P8I573_SACCR</name>
<evidence type="ECO:0000256" key="7">
    <source>
        <dbReference type="ARBA" id="ARBA00022840"/>
    </source>
</evidence>
<keyword evidence="7" id="KW-0067">ATP-binding</keyword>
<keyword evidence="3" id="KW-0597">Phosphoprotein</keyword>
<reference evidence="11 12" key="1">
    <citation type="submission" date="2018-03" db="EMBL/GenBank/DDBJ databases">
        <title>Genomic Encyclopedia of Type Strains, Phase III (KMG-III): the genomes of soil and plant-associated and newly described type strains.</title>
        <authorList>
            <person name="Whitman W."/>
        </authorList>
    </citation>
    <scope>NUCLEOTIDE SEQUENCE [LARGE SCALE GENOMIC DNA]</scope>
    <source>
        <strain evidence="11 12">CGMCC 4.7097</strain>
    </source>
</reference>
<protein>
    <recommendedName>
        <fullName evidence="2">histidine kinase</fullName>
        <ecNumber evidence="2">2.7.13.3</ecNumber>
    </recommendedName>
</protein>
<dbReference type="InterPro" id="IPR050482">
    <property type="entry name" value="Sensor_HK_TwoCompSys"/>
</dbReference>
<accession>A0A2P8I573</accession>
<sequence>MVPGNVRTMRNSTVLAALALAGLVNGLATDVLPVWRQLLYPTLAVLVHLHGRHLPVRRGELVMAAVGALGVAIAAVRVWEGVGALASLGLFVVLPWLAGRFRRQQAELIAVGRERIVQLERAQELVAERARLRERARIAADMHDSLGHELALIALRAGALELTADTEPTRRAATGLRESAVTASERLRHTVGVLREGTTTSFEPPDETVQALVARAAEAGLPITLTGDWAALPGECTPLPPLIDRAVHRVVQEALTNAARHAPGAPVTAHLALTTDHVQVTVSNPVAQPPPPGAGSGLAGLAERVRLLGGTLRPGAHDGRFTVTARLPREGGA</sequence>
<dbReference type="Pfam" id="PF02518">
    <property type="entry name" value="HATPase_c"/>
    <property type="match status" value="1"/>
</dbReference>
<feature type="domain" description="Histidine kinase/HSP90-like ATPase" evidence="10">
    <location>
        <begin position="242"/>
        <end position="329"/>
    </location>
</feature>
<evidence type="ECO:0000256" key="6">
    <source>
        <dbReference type="ARBA" id="ARBA00022777"/>
    </source>
</evidence>
<keyword evidence="8" id="KW-0902">Two-component regulatory system</keyword>
<gene>
    <name evidence="11" type="ORF">B0I31_10849</name>
</gene>
<keyword evidence="6 11" id="KW-0418">Kinase</keyword>
<dbReference type="SUPFAM" id="SSF55874">
    <property type="entry name" value="ATPase domain of HSP90 chaperone/DNA topoisomerase II/histidine kinase"/>
    <property type="match status" value="1"/>
</dbReference>
<evidence type="ECO:0000313" key="12">
    <source>
        <dbReference type="Proteomes" id="UP000241118"/>
    </source>
</evidence>
<evidence type="ECO:0000256" key="4">
    <source>
        <dbReference type="ARBA" id="ARBA00022679"/>
    </source>
</evidence>
<evidence type="ECO:0000256" key="9">
    <source>
        <dbReference type="SAM" id="Phobius"/>
    </source>
</evidence>
<dbReference type="PANTHER" id="PTHR24421:SF10">
    <property type="entry name" value="NITRATE_NITRITE SENSOR PROTEIN NARQ"/>
    <property type="match status" value="1"/>
</dbReference>
<organism evidence="11 12">
    <name type="scientific">Saccharothrix carnea</name>
    <dbReference type="NCBI Taxonomy" id="1280637"/>
    <lineage>
        <taxon>Bacteria</taxon>
        <taxon>Bacillati</taxon>
        <taxon>Actinomycetota</taxon>
        <taxon>Actinomycetes</taxon>
        <taxon>Pseudonocardiales</taxon>
        <taxon>Pseudonocardiaceae</taxon>
        <taxon>Saccharothrix</taxon>
    </lineage>
</organism>
<evidence type="ECO:0000256" key="5">
    <source>
        <dbReference type="ARBA" id="ARBA00022741"/>
    </source>
</evidence>
<dbReference type="AlphaFoldDB" id="A0A2P8I573"/>
<keyword evidence="9" id="KW-1133">Transmembrane helix</keyword>
<evidence type="ECO:0000256" key="3">
    <source>
        <dbReference type="ARBA" id="ARBA00022553"/>
    </source>
</evidence>
<dbReference type="Pfam" id="PF07730">
    <property type="entry name" value="HisKA_3"/>
    <property type="match status" value="1"/>
</dbReference>
<dbReference type="GO" id="GO:0005524">
    <property type="term" value="F:ATP binding"/>
    <property type="evidence" value="ECO:0007669"/>
    <property type="project" value="UniProtKB-KW"/>
</dbReference>
<keyword evidence="5" id="KW-0547">Nucleotide-binding</keyword>
<evidence type="ECO:0000313" key="11">
    <source>
        <dbReference type="EMBL" id="PSL53602.1"/>
    </source>
</evidence>
<dbReference type="EC" id="2.7.13.3" evidence="2"/>
<dbReference type="InterPro" id="IPR036890">
    <property type="entry name" value="HATPase_C_sf"/>
</dbReference>
<dbReference type="Proteomes" id="UP000241118">
    <property type="component" value="Unassembled WGS sequence"/>
</dbReference>
<keyword evidence="12" id="KW-1185">Reference proteome</keyword>
<evidence type="ECO:0000259" key="10">
    <source>
        <dbReference type="SMART" id="SM00387"/>
    </source>
</evidence>
<proteinExistence type="predicted"/>
<dbReference type="InterPro" id="IPR003594">
    <property type="entry name" value="HATPase_dom"/>
</dbReference>